<keyword evidence="1" id="KW-0732">Signal</keyword>
<dbReference type="PIRSF" id="PIRSF029720">
    <property type="entry name" value="UCP029720"/>
    <property type="match status" value="1"/>
</dbReference>
<dbReference type="InterPro" id="IPR014558">
    <property type="entry name" value="UCP029720"/>
</dbReference>
<dbReference type="PROSITE" id="PS51257">
    <property type="entry name" value="PROKAR_LIPOPROTEIN"/>
    <property type="match status" value="1"/>
</dbReference>
<reference evidence="2 3" key="1">
    <citation type="journal article" date="2017" name="Front. Microbiol.">
        <title>Phaeobacter piscinae sp. nov., a species of the Roseobacter group and potential aquaculture probiont.</title>
        <authorList>
            <person name="Sonnenschein E.C."/>
            <person name="Phippen C.B.W."/>
            <person name="Nielsen K.F."/>
            <person name="Mateiu R.V."/>
            <person name="Melchiorsen J."/>
            <person name="Gram L."/>
            <person name="Overmann J."/>
            <person name="Freese H.M."/>
        </authorList>
    </citation>
    <scope>NUCLEOTIDE SEQUENCE [LARGE SCALE GENOMIC DNA]</scope>
    <source>
        <strain evidence="2 3">P63</strain>
    </source>
</reference>
<sequence length="117" mass="12417">MKLFAVVAAGLILTACDDAYAAGHSAEPLVAENGMSLYIFDKDKKNTSVCNDGCAVKWPPYLVDQSTGAKDGLTKIKRKDGAMQWAKDGAPLYFWQGDKAPGDTSGDGVGGVWHLAH</sequence>
<dbReference type="GO" id="GO:0043448">
    <property type="term" value="P:alkane catabolic process"/>
    <property type="evidence" value="ECO:0007669"/>
    <property type="project" value="TreeGrafter"/>
</dbReference>
<evidence type="ECO:0000313" key="3">
    <source>
        <dbReference type="Proteomes" id="UP000217545"/>
    </source>
</evidence>
<feature type="signal peptide" evidence="1">
    <location>
        <begin position="1"/>
        <end position="21"/>
    </location>
</feature>
<feature type="chain" id="PRO_5041969920" description="Lipoprotein" evidence="1">
    <location>
        <begin position="22"/>
        <end position="117"/>
    </location>
</feature>
<dbReference type="AlphaFoldDB" id="A0AAC9ZDE0"/>
<dbReference type="PANTHER" id="PTHR39335">
    <property type="entry name" value="BLL4220 PROTEIN"/>
    <property type="match status" value="1"/>
</dbReference>
<keyword evidence="2" id="KW-0614">Plasmid</keyword>
<proteinExistence type="predicted"/>
<dbReference type="EMBL" id="CP010788">
    <property type="protein sequence ID" value="ATF08229.1"/>
    <property type="molecule type" value="Genomic_DNA"/>
</dbReference>
<dbReference type="GeneID" id="31848589"/>
<gene>
    <name evidence="2" type="ORF">PhaeoP63_04198</name>
</gene>
<dbReference type="RefSeq" id="WP_024099590.1">
    <property type="nucleotide sequence ID" value="NZ_CP010592.1"/>
</dbReference>
<evidence type="ECO:0000256" key="1">
    <source>
        <dbReference type="SAM" id="SignalP"/>
    </source>
</evidence>
<accession>A0AAC9ZDE0</accession>
<evidence type="ECO:0008006" key="4">
    <source>
        <dbReference type="Google" id="ProtNLM"/>
    </source>
</evidence>
<protein>
    <recommendedName>
        <fullName evidence="4">Lipoprotein</fullName>
    </recommendedName>
</protein>
<geneLocation type="plasmid" evidence="3">
    <name>pp63_d</name>
</geneLocation>
<dbReference type="Proteomes" id="UP000217545">
    <property type="component" value="Plasmid pP63_d"/>
</dbReference>
<organism evidence="2 3">
    <name type="scientific">Phaeobacter gallaeciensis</name>
    <dbReference type="NCBI Taxonomy" id="60890"/>
    <lineage>
        <taxon>Bacteria</taxon>
        <taxon>Pseudomonadati</taxon>
        <taxon>Pseudomonadota</taxon>
        <taxon>Alphaproteobacteria</taxon>
        <taxon>Rhodobacterales</taxon>
        <taxon>Roseobacteraceae</taxon>
        <taxon>Phaeobacter</taxon>
    </lineage>
</organism>
<dbReference type="InterPro" id="IPR005297">
    <property type="entry name" value="Lipoprotein_repeat"/>
</dbReference>
<dbReference type="Pfam" id="PF03640">
    <property type="entry name" value="Lipoprotein_15"/>
    <property type="match status" value="2"/>
</dbReference>
<evidence type="ECO:0000313" key="2">
    <source>
        <dbReference type="EMBL" id="ATF08229.1"/>
    </source>
</evidence>
<name>A0AAC9ZDE0_9RHOB</name>
<dbReference type="PANTHER" id="PTHR39335:SF1">
    <property type="entry name" value="BLL4220 PROTEIN"/>
    <property type="match status" value="1"/>
</dbReference>